<protein>
    <submittedName>
        <fullName evidence="2">Uncharacterized protein</fullName>
    </submittedName>
</protein>
<evidence type="ECO:0000313" key="3">
    <source>
        <dbReference type="Proteomes" id="UP000627369"/>
    </source>
</evidence>
<accession>A0A919FQK6</accession>
<dbReference type="AlphaFoldDB" id="A0A919FQK6"/>
<feature type="chain" id="PRO_5037526863" evidence="1">
    <location>
        <begin position="29"/>
        <end position="387"/>
    </location>
</feature>
<organism evidence="2 3">
    <name type="scientific">Promicromonospora soli</name>
    <dbReference type="NCBI Taxonomy" id="2035533"/>
    <lineage>
        <taxon>Bacteria</taxon>
        <taxon>Bacillati</taxon>
        <taxon>Actinomycetota</taxon>
        <taxon>Actinomycetes</taxon>
        <taxon>Micrococcales</taxon>
        <taxon>Promicromonosporaceae</taxon>
        <taxon>Promicromonospora</taxon>
    </lineage>
</organism>
<feature type="signal peptide" evidence="1">
    <location>
        <begin position="1"/>
        <end position="28"/>
    </location>
</feature>
<dbReference type="Proteomes" id="UP000627369">
    <property type="component" value="Unassembled WGS sequence"/>
</dbReference>
<evidence type="ECO:0000313" key="2">
    <source>
        <dbReference type="EMBL" id="GHH70702.1"/>
    </source>
</evidence>
<reference evidence="2" key="2">
    <citation type="submission" date="2020-09" db="EMBL/GenBank/DDBJ databases">
        <authorList>
            <person name="Sun Q."/>
            <person name="Zhou Y."/>
        </authorList>
    </citation>
    <scope>NUCLEOTIDE SEQUENCE</scope>
    <source>
        <strain evidence="2">CGMCC 4.7398</strain>
    </source>
</reference>
<keyword evidence="1" id="KW-0732">Signal</keyword>
<proteinExistence type="predicted"/>
<sequence length="387" mass="42345">MASMNRTILVLAAACALLVSGATAPATADETVEKTQTQFMGVYVAPDTSYKGGHGQVHGLLARGSEPGSDPQDWEPHEGATFSVYRVLDDGREFFSSRGVVRADGRFSFNTLPQRTATWSFRYYGDATHEPATFEIRQEIRPVDTWSLKQSGFTVNTDPRAEGRVYARDVVLGTQPVQVPFDAAMRSYGQGDFAPCFRNISVEGQWATGERTNTAPVEWTNPGSGHTTETFQATDPVGLYEIGACGSMSVYTETALTDEDGVIDSQEFSFEEHKLEVFRLRRASLVTATADDSSLNEPGWVTLTGRVRKLVLAADGQSASFLPAKWVSVDVSWLDGSRPVLEKTVKTNADGVYQTRVWTDGSGTWQVGNRQNNINASDVKKVRVTVD</sequence>
<evidence type="ECO:0000256" key="1">
    <source>
        <dbReference type="SAM" id="SignalP"/>
    </source>
</evidence>
<keyword evidence="3" id="KW-1185">Reference proteome</keyword>
<name>A0A919FQK6_9MICO</name>
<gene>
    <name evidence="2" type="ORF">GCM10017772_17730</name>
</gene>
<dbReference type="RefSeq" id="WP_189668888.1">
    <property type="nucleotide sequence ID" value="NZ_BNAS01000002.1"/>
</dbReference>
<reference evidence="2" key="1">
    <citation type="journal article" date="2014" name="Int. J. Syst. Evol. Microbiol.">
        <title>Complete genome sequence of Corynebacterium casei LMG S-19264T (=DSM 44701T), isolated from a smear-ripened cheese.</title>
        <authorList>
            <consortium name="US DOE Joint Genome Institute (JGI-PGF)"/>
            <person name="Walter F."/>
            <person name="Albersmeier A."/>
            <person name="Kalinowski J."/>
            <person name="Ruckert C."/>
        </authorList>
    </citation>
    <scope>NUCLEOTIDE SEQUENCE</scope>
    <source>
        <strain evidence="2">CGMCC 4.7398</strain>
    </source>
</reference>
<dbReference type="EMBL" id="BNAS01000002">
    <property type="protein sequence ID" value="GHH70702.1"/>
    <property type="molecule type" value="Genomic_DNA"/>
</dbReference>
<comment type="caution">
    <text evidence="2">The sequence shown here is derived from an EMBL/GenBank/DDBJ whole genome shotgun (WGS) entry which is preliminary data.</text>
</comment>